<comment type="caution">
    <text evidence="1">The sequence shown here is derived from an EMBL/GenBank/DDBJ whole genome shotgun (WGS) entry which is preliminary data.</text>
</comment>
<feature type="non-terminal residue" evidence="1">
    <location>
        <position position="1"/>
    </location>
</feature>
<accession>A0A371FSE5</accession>
<evidence type="ECO:0000313" key="2">
    <source>
        <dbReference type="Proteomes" id="UP000257109"/>
    </source>
</evidence>
<evidence type="ECO:0000313" key="1">
    <source>
        <dbReference type="EMBL" id="RDX81202.1"/>
    </source>
</evidence>
<sequence>MPFRTFQLPPILNWWNCTLLAHQCVLDYYESLNWREIDLFLNKNSMQGTGFNSNNFFPLDIKTFSIANGDFGEKIVSCQFEYNCSKKFDGHHHLPKLTSKDPICRILEFITNGGYPLIIQRVELVQILPHNIKETGTYTIRQVINRAFDERSHNATSISLPHSFNLFSYQEPTSSSQDLILHYEVPIIFMKLLEDPQATMNMTSTIKSFSHIFLDCIRFKKLLKLNKKGGANLLQLKIITLKFTLELFSIN</sequence>
<gene>
    <name evidence="1" type="ORF">CR513_38152</name>
</gene>
<organism evidence="1 2">
    <name type="scientific">Mucuna pruriens</name>
    <name type="common">Velvet bean</name>
    <name type="synonym">Dolichos pruriens</name>
    <dbReference type="NCBI Taxonomy" id="157652"/>
    <lineage>
        <taxon>Eukaryota</taxon>
        <taxon>Viridiplantae</taxon>
        <taxon>Streptophyta</taxon>
        <taxon>Embryophyta</taxon>
        <taxon>Tracheophyta</taxon>
        <taxon>Spermatophyta</taxon>
        <taxon>Magnoliopsida</taxon>
        <taxon>eudicotyledons</taxon>
        <taxon>Gunneridae</taxon>
        <taxon>Pentapetalae</taxon>
        <taxon>rosids</taxon>
        <taxon>fabids</taxon>
        <taxon>Fabales</taxon>
        <taxon>Fabaceae</taxon>
        <taxon>Papilionoideae</taxon>
        <taxon>50 kb inversion clade</taxon>
        <taxon>NPAAA clade</taxon>
        <taxon>indigoferoid/millettioid clade</taxon>
        <taxon>Phaseoleae</taxon>
        <taxon>Mucuna</taxon>
    </lineage>
</organism>
<dbReference type="Proteomes" id="UP000257109">
    <property type="component" value="Unassembled WGS sequence"/>
</dbReference>
<proteinExistence type="predicted"/>
<dbReference type="AlphaFoldDB" id="A0A371FSE5"/>
<dbReference type="EMBL" id="QJKJ01007983">
    <property type="protein sequence ID" value="RDX81202.1"/>
    <property type="molecule type" value="Genomic_DNA"/>
</dbReference>
<reference evidence="1" key="1">
    <citation type="submission" date="2018-05" db="EMBL/GenBank/DDBJ databases">
        <title>Draft genome of Mucuna pruriens seed.</title>
        <authorList>
            <person name="Nnadi N.E."/>
            <person name="Vos R."/>
            <person name="Hasami M.H."/>
            <person name="Devisetty U.K."/>
            <person name="Aguiy J.C."/>
        </authorList>
    </citation>
    <scope>NUCLEOTIDE SEQUENCE [LARGE SCALE GENOMIC DNA]</scope>
    <source>
        <strain evidence="1">JCA_2017</strain>
    </source>
</reference>
<name>A0A371FSE5_MUCPR</name>
<keyword evidence="2" id="KW-1185">Reference proteome</keyword>
<protein>
    <submittedName>
        <fullName evidence="1">Uncharacterized protein</fullName>
    </submittedName>
</protein>